<evidence type="ECO:0000259" key="1">
    <source>
        <dbReference type="Pfam" id="PF03992"/>
    </source>
</evidence>
<dbReference type="EMBL" id="BMGP01000005">
    <property type="protein sequence ID" value="GGF33122.1"/>
    <property type="molecule type" value="Genomic_DNA"/>
</dbReference>
<comment type="caution">
    <text evidence="2">The sequence shown here is derived from an EMBL/GenBank/DDBJ whole genome shotgun (WGS) entry which is preliminary data.</text>
</comment>
<gene>
    <name evidence="2" type="ORF">GCM10011399_27800</name>
</gene>
<sequence>MVMHSLSRLPLAQSAFATSAEVCVRLENMTLTAFLDITLKPEVLDTAPAIIHDTLSHTRAFEGNLGVEVITDVTDPHHLVVVEHWQSIEADQAYRAWRATPEGASPLGSLVTGPPKLTKFTDLPGI</sequence>
<reference evidence="2 3" key="1">
    <citation type="journal article" date="2014" name="Int. J. Syst. Evol. Microbiol.">
        <title>Complete genome sequence of Corynebacterium casei LMG S-19264T (=DSM 44701T), isolated from a smear-ripened cheese.</title>
        <authorList>
            <consortium name="US DOE Joint Genome Institute (JGI-PGF)"/>
            <person name="Walter F."/>
            <person name="Albersmeier A."/>
            <person name="Kalinowski J."/>
            <person name="Ruckert C."/>
        </authorList>
    </citation>
    <scope>NUCLEOTIDE SEQUENCE [LARGE SCALE GENOMIC DNA]</scope>
    <source>
        <strain evidence="2 3">CGMCC 1.12976</strain>
    </source>
</reference>
<dbReference type="InterPro" id="IPR007138">
    <property type="entry name" value="ABM_dom"/>
</dbReference>
<protein>
    <recommendedName>
        <fullName evidence="1">ABM domain-containing protein</fullName>
    </recommendedName>
</protein>
<organism evidence="2 3">
    <name type="scientific">Subtercola lobariae</name>
    <dbReference type="NCBI Taxonomy" id="1588641"/>
    <lineage>
        <taxon>Bacteria</taxon>
        <taxon>Bacillati</taxon>
        <taxon>Actinomycetota</taxon>
        <taxon>Actinomycetes</taxon>
        <taxon>Micrococcales</taxon>
        <taxon>Microbacteriaceae</taxon>
        <taxon>Subtercola</taxon>
    </lineage>
</organism>
<proteinExistence type="predicted"/>
<feature type="domain" description="ABM" evidence="1">
    <location>
        <begin position="36"/>
        <end position="102"/>
    </location>
</feature>
<evidence type="ECO:0000313" key="3">
    <source>
        <dbReference type="Proteomes" id="UP000598775"/>
    </source>
</evidence>
<evidence type="ECO:0000313" key="2">
    <source>
        <dbReference type="EMBL" id="GGF33122.1"/>
    </source>
</evidence>
<dbReference type="SUPFAM" id="SSF54909">
    <property type="entry name" value="Dimeric alpha+beta barrel"/>
    <property type="match status" value="1"/>
</dbReference>
<dbReference type="Proteomes" id="UP000598775">
    <property type="component" value="Unassembled WGS sequence"/>
</dbReference>
<keyword evidence="3" id="KW-1185">Reference proteome</keyword>
<dbReference type="Gene3D" id="3.30.70.100">
    <property type="match status" value="1"/>
</dbReference>
<accession>A0A917BDB6</accession>
<dbReference type="AlphaFoldDB" id="A0A917BDB6"/>
<name>A0A917BDB6_9MICO</name>
<dbReference type="Pfam" id="PF03992">
    <property type="entry name" value="ABM"/>
    <property type="match status" value="1"/>
</dbReference>
<dbReference type="InterPro" id="IPR011008">
    <property type="entry name" value="Dimeric_a/b-barrel"/>
</dbReference>